<dbReference type="PRINTS" id="PR00992">
    <property type="entry name" value="ALARACEMASE"/>
</dbReference>
<dbReference type="SMART" id="SM01005">
    <property type="entry name" value="Ala_racemase_C"/>
    <property type="match status" value="1"/>
</dbReference>
<dbReference type="SUPFAM" id="SSF51419">
    <property type="entry name" value="PLP-binding barrel"/>
    <property type="match status" value="1"/>
</dbReference>
<evidence type="ECO:0000256" key="2">
    <source>
        <dbReference type="ARBA" id="ARBA00022898"/>
    </source>
</evidence>
<dbReference type="HAMAP" id="MF_01201">
    <property type="entry name" value="Ala_racemase"/>
    <property type="match status" value="1"/>
</dbReference>
<comment type="pathway">
    <text evidence="4">Amino-acid biosynthesis; D-alanine biosynthesis; D-alanine from L-alanine: step 1/1.</text>
</comment>
<dbReference type="SUPFAM" id="SSF50621">
    <property type="entry name" value="Alanine racemase C-terminal domain-like"/>
    <property type="match status" value="1"/>
</dbReference>
<dbReference type="NCBIfam" id="TIGR00492">
    <property type="entry name" value="alr"/>
    <property type="match status" value="1"/>
</dbReference>
<sequence length="395" mass="41361">MNETAKRARATIDLAAVRSNVRALGDRAPRAELMAVVKSDGYGHGAVRCARAAREAGAGWLGTALPEEAFALRAAGDTGRLMCWLWTPGGPWRRAVEQDIDISVSGLWALREVTAAARECGRTARVQLKIDTGLGRNGCAPADWPELTAAARAAEAEGTLRVTGVWSHFACADEPGHPSIALQLTAFHEALAIAGRAGLRPEVRHIANTPALLTLPEAHFDLVRTGIGIYGISPSPDLGTSQELGLRPAMTLEAALASVKRVPGGHGVSYGHQYTTPRETTLALVPLGYADGIPRHASNGGPVLIAGAWRTVAGRIAMDQFVVDLGGDHAEPGDRAVLFGPGDGGEPTAEDWARVAGTIGYEIVTRIGTRVPRVHVDSATRSEAGGDRTLTGGTA</sequence>
<dbReference type="InterPro" id="IPR000821">
    <property type="entry name" value="Ala_racemase"/>
</dbReference>
<name>A0ABQ2JS75_9ACTN</name>
<comment type="similarity">
    <text evidence="4">Belongs to the alanine racemase family.</text>
</comment>
<dbReference type="InterPro" id="IPR009006">
    <property type="entry name" value="Ala_racemase/Decarboxylase_C"/>
</dbReference>
<dbReference type="Gene3D" id="3.20.20.10">
    <property type="entry name" value="Alanine racemase"/>
    <property type="match status" value="1"/>
</dbReference>
<dbReference type="CDD" id="cd00430">
    <property type="entry name" value="PLPDE_III_AR"/>
    <property type="match status" value="1"/>
</dbReference>
<feature type="binding site" evidence="4">
    <location>
        <position position="318"/>
    </location>
    <ligand>
        <name>substrate</name>
    </ligand>
</feature>
<dbReference type="PANTHER" id="PTHR30511:SF0">
    <property type="entry name" value="ALANINE RACEMASE, CATABOLIC-RELATED"/>
    <property type="match status" value="1"/>
</dbReference>
<comment type="catalytic activity">
    <reaction evidence="4">
        <text>L-alanine = D-alanine</text>
        <dbReference type="Rhea" id="RHEA:20249"/>
        <dbReference type="ChEBI" id="CHEBI:57416"/>
        <dbReference type="ChEBI" id="CHEBI:57972"/>
        <dbReference type="EC" id="5.1.1.1"/>
    </reaction>
</comment>
<comment type="caution">
    <text evidence="6">The sequence shown here is derived from an EMBL/GenBank/DDBJ whole genome shotgun (WGS) entry which is preliminary data.</text>
</comment>
<accession>A0ABQ2JS75</accession>
<dbReference type="InterPro" id="IPR011079">
    <property type="entry name" value="Ala_racemase_C"/>
</dbReference>
<dbReference type="InterPro" id="IPR001608">
    <property type="entry name" value="Ala_racemase_N"/>
</dbReference>
<dbReference type="InterPro" id="IPR029066">
    <property type="entry name" value="PLP-binding_barrel"/>
</dbReference>
<comment type="cofactor">
    <cofactor evidence="1 4">
        <name>pyridoxal 5'-phosphate</name>
        <dbReference type="ChEBI" id="CHEBI:597326"/>
    </cofactor>
</comment>
<reference evidence="7" key="1">
    <citation type="journal article" date="2019" name="Int. J. Syst. Evol. Microbiol.">
        <title>The Global Catalogue of Microorganisms (GCM) 10K type strain sequencing project: providing services to taxonomists for standard genome sequencing and annotation.</title>
        <authorList>
            <consortium name="The Broad Institute Genomics Platform"/>
            <consortium name="The Broad Institute Genome Sequencing Center for Infectious Disease"/>
            <person name="Wu L."/>
            <person name="Ma J."/>
        </authorList>
    </citation>
    <scope>NUCLEOTIDE SEQUENCE [LARGE SCALE GENOMIC DNA]</scope>
    <source>
        <strain evidence="7">CGMCC 4.7323</strain>
    </source>
</reference>
<evidence type="ECO:0000256" key="3">
    <source>
        <dbReference type="ARBA" id="ARBA00023235"/>
    </source>
</evidence>
<keyword evidence="2 4" id="KW-0663">Pyridoxal phosphate</keyword>
<evidence type="ECO:0000313" key="6">
    <source>
        <dbReference type="EMBL" id="GGN54005.1"/>
    </source>
</evidence>
<dbReference type="PROSITE" id="PS00395">
    <property type="entry name" value="ALANINE_RACEMASE"/>
    <property type="match status" value="1"/>
</dbReference>
<evidence type="ECO:0000313" key="7">
    <source>
        <dbReference type="Proteomes" id="UP000600080"/>
    </source>
</evidence>
<dbReference type="InterPro" id="IPR020622">
    <property type="entry name" value="Ala_racemase_pyridoxalP-BS"/>
</dbReference>
<feature type="domain" description="Alanine racemase C-terminal" evidence="5">
    <location>
        <begin position="249"/>
        <end position="376"/>
    </location>
</feature>
<keyword evidence="3 4" id="KW-0413">Isomerase</keyword>
<organism evidence="6 7">
    <name type="scientific">Streptomyces kronopolitis</name>
    <dbReference type="NCBI Taxonomy" id="1612435"/>
    <lineage>
        <taxon>Bacteria</taxon>
        <taxon>Bacillati</taxon>
        <taxon>Actinomycetota</taxon>
        <taxon>Actinomycetes</taxon>
        <taxon>Kitasatosporales</taxon>
        <taxon>Streptomycetaceae</taxon>
        <taxon>Streptomyces</taxon>
    </lineage>
</organism>
<dbReference type="PANTHER" id="PTHR30511">
    <property type="entry name" value="ALANINE RACEMASE"/>
    <property type="match status" value="1"/>
</dbReference>
<protein>
    <recommendedName>
        <fullName evidence="4">Alanine racemase</fullName>
        <ecNumber evidence="4">5.1.1.1</ecNumber>
    </recommendedName>
</protein>
<feature type="binding site" evidence="4">
    <location>
        <position position="136"/>
    </location>
    <ligand>
        <name>substrate</name>
    </ligand>
</feature>
<dbReference type="EC" id="5.1.1.1" evidence="4"/>
<feature type="active site" description="Proton acceptor; specific for D-alanine" evidence="4">
    <location>
        <position position="38"/>
    </location>
</feature>
<evidence type="ECO:0000259" key="5">
    <source>
        <dbReference type="SMART" id="SM01005"/>
    </source>
</evidence>
<dbReference type="Gene3D" id="2.40.37.10">
    <property type="entry name" value="Lyase, Ornithine Decarboxylase, Chain A, domain 1"/>
    <property type="match status" value="1"/>
</dbReference>
<dbReference type="Pfam" id="PF00842">
    <property type="entry name" value="Ala_racemase_C"/>
    <property type="match status" value="1"/>
</dbReference>
<dbReference type="RefSeq" id="WP_189101068.1">
    <property type="nucleotide sequence ID" value="NZ_BMND01000022.1"/>
</dbReference>
<dbReference type="Proteomes" id="UP000600080">
    <property type="component" value="Unassembled WGS sequence"/>
</dbReference>
<feature type="modified residue" description="N6-(pyridoxal phosphate)lysine" evidence="4">
    <location>
        <position position="38"/>
    </location>
</feature>
<dbReference type="Pfam" id="PF01168">
    <property type="entry name" value="Ala_racemase_N"/>
    <property type="match status" value="1"/>
</dbReference>
<dbReference type="EMBL" id="BMND01000022">
    <property type="protein sequence ID" value="GGN54005.1"/>
    <property type="molecule type" value="Genomic_DNA"/>
</dbReference>
<proteinExistence type="inferred from homology"/>
<feature type="active site" description="Proton acceptor; specific for L-alanine" evidence="4">
    <location>
        <position position="270"/>
    </location>
</feature>
<comment type="function">
    <text evidence="4">Catalyzes the interconversion of L-alanine and D-alanine. May also act on other amino acids.</text>
</comment>
<dbReference type="GeneID" id="301550338"/>
<evidence type="ECO:0000256" key="4">
    <source>
        <dbReference type="HAMAP-Rule" id="MF_01201"/>
    </source>
</evidence>
<keyword evidence="7" id="KW-1185">Reference proteome</keyword>
<gene>
    <name evidence="6" type="primary">alr</name>
    <name evidence="6" type="ORF">GCM10012285_46430</name>
</gene>
<evidence type="ECO:0000256" key="1">
    <source>
        <dbReference type="ARBA" id="ARBA00001933"/>
    </source>
</evidence>